<keyword evidence="2" id="KW-1185">Reference proteome</keyword>
<proteinExistence type="predicted"/>
<protein>
    <submittedName>
        <fullName evidence="1">Anaerobic selenocysteine-containing dehydrogenase</fullName>
    </submittedName>
</protein>
<dbReference type="Proteomes" id="UP000567246">
    <property type="component" value="Unassembled WGS sequence"/>
</dbReference>
<dbReference type="InterPro" id="IPR006311">
    <property type="entry name" value="TAT_signal"/>
</dbReference>
<evidence type="ECO:0000313" key="2">
    <source>
        <dbReference type="Proteomes" id="UP000567246"/>
    </source>
</evidence>
<dbReference type="RefSeq" id="WP_246416850.1">
    <property type="nucleotide sequence ID" value="NZ_BAABAG010000021.1"/>
</dbReference>
<name>A0A7W9JHP6_9MICC</name>
<dbReference type="NCBIfam" id="TIGR01409">
    <property type="entry name" value="TAT_signal_seq"/>
    <property type="match status" value="1"/>
</dbReference>
<dbReference type="AlphaFoldDB" id="A0A7W9JHP6"/>
<comment type="caution">
    <text evidence="1">The sequence shown here is derived from an EMBL/GenBank/DDBJ whole genome shotgun (WGS) entry which is preliminary data.</text>
</comment>
<gene>
    <name evidence="1" type="ORF">HDA33_000473</name>
</gene>
<organism evidence="1 2">
    <name type="scientific">Micrococcus endophyticus</name>
    <dbReference type="NCBI Taxonomy" id="455343"/>
    <lineage>
        <taxon>Bacteria</taxon>
        <taxon>Bacillati</taxon>
        <taxon>Actinomycetota</taxon>
        <taxon>Actinomycetes</taxon>
        <taxon>Micrococcales</taxon>
        <taxon>Micrococcaceae</taxon>
        <taxon>Micrococcus</taxon>
    </lineage>
</organism>
<dbReference type="PROSITE" id="PS51318">
    <property type="entry name" value="TAT"/>
    <property type="match status" value="1"/>
</dbReference>
<accession>A0A7W9JHP6</accession>
<dbReference type="InterPro" id="IPR019546">
    <property type="entry name" value="TAT_signal_bac_arc"/>
</dbReference>
<dbReference type="EMBL" id="JACHMW010000001">
    <property type="protein sequence ID" value="MBB5847909.1"/>
    <property type="molecule type" value="Genomic_DNA"/>
</dbReference>
<sequence>MSTSSLSRRSFLALTGAAGAAGAFAMPAWGLDDVRPGAARAPRLTGQDR</sequence>
<reference evidence="1 2" key="1">
    <citation type="submission" date="2020-08" db="EMBL/GenBank/DDBJ databases">
        <title>Sequencing the genomes of 1000 actinobacteria strains.</title>
        <authorList>
            <person name="Klenk H.-P."/>
        </authorList>
    </citation>
    <scope>NUCLEOTIDE SEQUENCE [LARGE SCALE GENOMIC DNA]</scope>
    <source>
        <strain evidence="1 2">DSM 17945</strain>
    </source>
</reference>
<evidence type="ECO:0000313" key="1">
    <source>
        <dbReference type="EMBL" id="MBB5847909.1"/>
    </source>
</evidence>